<keyword evidence="3" id="KW-1185">Reference proteome</keyword>
<organism evidence="2 3">
    <name type="scientific">Caenorhabditis angaria</name>
    <dbReference type="NCBI Taxonomy" id="860376"/>
    <lineage>
        <taxon>Eukaryota</taxon>
        <taxon>Metazoa</taxon>
        <taxon>Ecdysozoa</taxon>
        <taxon>Nematoda</taxon>
        <taxon>Chromadorea</taxon>
        <taxon>Rhabditida</taxon>
        <taxon>Rhabditina</taxon>
        <taxon>Rhabditomorpha</taxon>
        <taxon>Rhabditoidea</taxon>
        <taxon>Rhabditidae</taxon>
        <taxon>Peloderinae</taxon>
        <taxon>Caenorhabditis</taxon>
    </lineage>
</organism>
<protein>
    <submittedName>
        <fullName evidence="2">Uncharacterized protein</fullName>
    </submittedName>
</protein>
<evidence type="ECO:0000256" key="1">
    <source>
        <dbReference type="SAM" id="MobiDB-lite"/>
    </source>
</evidence>
<accession>A0A9P1I661</accession>
<evidence type="ECO:0000313" key="3">
    <source>
        <dbReference type="Proteomes" id="UP001152747"/>
    </source>
</evidence>
<comment type="caution">
    <text evidence="2">The sequence shown here is derived from an EMBL/GenBank/DDBJ whole genome shotgun (WGS) entry which is preliminary data.</text>
</comment>
<feature type="region of interest" description="Disordered" evidence="1">
    <location>
        <begin position="99"/>
        <end position="126"/>
    </location>
</feature>
<proteinExistence type="predicted"/>
<name>A0A9P1I661_9PELO</name>
<dbReference type="AlphaFoldDB" id="A0A9P1I661"/>
<dbReference type="Proteomes" id="UP001152747">
    <property type="component" value="Unassembled WGS sequence"/>
</dbReference>
<dbReference type="OrthoDB" id="5828183at2759"/>
<feature type="region of interest" description="Disordered" evidence="1">
    <location>
        <begin position="1"/>
        <end position="27"/>
    </location>
</feature>
<reference evidence="2" key="1">
    <citation type="submission" date="2022-11" db="EMBL/GenBank/DDBJ databases">
        <authorList>
            <person name="Kikuchi T."/>
        </authorList>
    </citation>
    <scope>NUCLEOTIDE SEQUENCE</scope>
    <source>
        <strain evidence="2">PS1010</strain>
    </source>
</reference>
<dbReference type="EMBL" id="CANHGI010000001">
    <property type="protein sequence ID" value="CAI5439203.1"/>
    <property type="molecule type" value="Genomic_DNA"/>
</dbReference>
<sequence>MPISTDWPLSGYGPPPEPPPRDYSSPCVNDDRLRTRFEACRSGMQELEALRSKHALMIQNLKSRLPVIPGCLDDVLAREKKKKHDVILDRFSLQSVDSGISSQNTMNSTRCSSPETDSSSQKTSFENSTINYSTFRKLSLEKSNNMSNPHFSQIMGPPPIITSRSCHRGAWKNSPKKIRPKSMFEQKSEEDRKEFLFEKPPIDLRKTNRNSAFSLVQRDFSNMSLEDLRTSGEHQNLRKNEKTFRANVVYLSSNPITNNSTNFFSPSRSPPVRRHVPEIAHAKPCKIRSPVLKKHNMSNATNNQNVYCAKPISVRPSLSASTTWLQSQPL</sequence>
<evidence type="ECO:0000313" key="2">
    <source>
        <dbReference type="EMBL" id="CAI5439203.1"/>
    </source>
</evidence>
<gene>
    <name evidence="2" type="ORF">CAMP_LOCUS1840</name>
</gene>